<dbReference type="InterPro" id="IPR015422">
    <property type="entry name" value="PyrdxlP-dep_Trfase_small"/>
</dbReference>
<dbReference type="Gene3D" id="3.90.1150.10">
    <property type="entry name" value="Aspartate Aminotransferase, domain 1"/>
    <property type="match status" value="1"/>
</dbReference>
<organism evidence="7">
    <name type="scientific">marine sediment metagenome</name>
    <dbReference type="NCBI Taxonomy" id="412755"/>
    <lineage>
        <taxon>unclassified sequences</taxon>
        <taxon>metagenomes</taxon>
        <taxon>ecological metagenomes</taxon>
    </lineage>
</organism>
<dbReference type="SMART" id="SM00345">
    <property type="entry name" value="HTH_GNTR"/>
    <property type="match status" value="1"/>
</dbReference>
<evidence type="ECO:0000259" key="6">
    <source>
        <dbReference type="PROSITE" id="PS50949"/>
    </source>
</evidence>
<protein>
    <recommendedName>
        <fullName evidence="6">HTH gntR-type domain-containing protein</fullName>
    </recommendedName>
</protein>
<reference evidence="7" key="1">
    <citation type="journal article" date="2015" name="Nature">
        <title>Complex archaea that bridge the gap between prokaryotes and eukaryotes.</title>
        <authorList>
            <person name="Spang A."/>
            <person name="Saw J.H."/>
            <person name="Jorgensen S.L."/>
            <person name="Zaremba-Niedzwiedzka K."/>
            <person name="Martijn J."/>
            <person name="Lind A.E."/>
            <person name="van Eijk R."/>
            <person name="Schleper C."/>
            <person name="Guy L."/>
            <person name="Ettema T.J."/>
        </authorList>
    </citation>
    <scope>NUCLEOTIDE SEQUENCE</scope>
</reference>
<keyword evidence="4" id="KW-0238">DNA-binding</keyword>
<accession>A0A0F9YBW3</accession>
<dbReference type="Pfam" id="PF00155">
    <property type="entry name" value="Aminotran_1_2"/>
    <property type="match status" value="1"/>
</dbReference>
<keyword evidence="3" id="KW-0805">Transcription regulation</keyword>
<dbReference type="GO" id="GO:0003700">
    <property type="term" value="F:DNA-binding transcription factor activity"/>
    <property type="evidence" value="ECO:0007669"/>
    <property type="project" value="InterPro"/>
</dbReference>
<dbReference type="GO" id="GO:0003677">
    <property type="term" value="F:DNA binding"/>
    <property type="evidence" value="ECO:0007669"/>
    <property type="project" value="UniProtKB-KW"/>
</dbReference>
<dbReference type="InterPro" id="IPR000524">
    <property type="entry name" value="Tscrpt_reg_HTH_GntR"/>
</dbReference>
<keyword evidence="2" id="KW-0663">Pyridoxal phosphate</keyword>
<dbReference type="Gene3D" id="3.40.640.10">
    <property type="entry name" value="Type I PLP-dependent aspartate aminotransferase-like (Major domain)"/>
    <property type="match status" value="1"/>
</dbReference>
<evidence type="ECO:0000256" key="1">
    <source>
        <dbReference type="ARBA" id="ARBA00005384"/>
    </source>
</evidence>
<dbReference type="InterPro" id="IPR015421">
    <property type="entry name" value="PyrdxlP-dep_Trfase_major"/>
</dbReference>
<dbReference type="PANTHER" id="PTHR46577">
    <property type="entry name" value="HTH-TYPE TRANSCRIPTIONAL REGULATORY PROTEIN GABR"/>
    <property type="match status" value="1"/>
</dbReference>
<dbReference type="AlphaFoldDB" id="A0A0F9YBW3"/>
<comment type="caution">
    <text evidence="7">The sequence shown here is derived from an EMBL/GenBank/DDBJ whole genome shotgun (WGS) entry which is preliminary data.</text>
</comment>
<evidence type="ECO:0000256" key="4">
    <source>
        <dbReference type="ARBA" id="ARBA00023125"/>
    </source>
</evidence>
<dbReference type="PANTHER" id="PTHR46577:SF2">
    <property type="entry name" value="TRANSCRIPTIONAL REGULATORY PROTEIN"/>
    <property type="match status" value="1"/>
</dbReference>
<feature type="domain" description="HTH gntR-type" evidence="6">
    <location>
        <begin position="5"/>
        <end position="73"/>
    </location>
</feature>
<evidence type="ECO:0000256" key="5">
    <source>
        <dbReference type="ARBA" id="ARBA00023163"/>
    </source>
</evidence>
<dbReference type="CDD" id="cd00609">
    <property type="entry name" value="AAT_like"/>
    <property type="match status" value="1"/>
</dbReference>
<sequence>MAHDLFLYESISARLRSHIRQGSYQAGERLPSTRTLSRLFQVSVNTVTQCFRQLEADGFIEVRPRSGVFVADEVPDSRKLPELPHFPLLPVEVSLSEEILHYMEPHRQLELAHLGIALPSPDIMPIDRVLRTFRDVTRKHARDTWDYMHPHGHERFTHQLSRRSLKYPVPITTEDIIVTNGCMEAIELALRTVTQRGDTVAVETPAYYGSLLALDVMQRRALEIPTHYRDGVCLYSLEQAFKRGQVRACLLSTNAQNPLGFTMSPERKRKLVQLSTTYGVPIIENDIWGDTVYEGEALPAKAYDEAGMVIYCNSFSKSLMPGLRLGWVAPGRFHHRLRELKQISSITTASAPQLLMGRLMESGFYAQHIQHLRRELAKQTRETADLVLEGFPAGTRVDSPTGGCVLWVGLPYRMDSRILFDQALAAGIHTFPGSVFSAGSRHHNYLRLNAGSPVTERIKAAILQLGELATKL</sequence>
<dbReference type="Gene3D" id="1.10.10.10">
    <property type="entry name" value="Winged helix-like DNA-binding domain superfamily/Winged helix DNA-binding domain"/>
    <property type="match status" value="1"/>
</dbReference>
<comment type="similarity">
    <text evidence="1">In the C-terminal section; belongs to the class-I pyridoxal-phosphate-dependent aminotransferase family.</text>
</comment>
<evidence type="ECO:0000256" key="2">
    <source>
        <dbReference type="ARBA" id="ARBA00022898"/>
    </source>
</evidence>
<dbReference type="SUPFAM" id="SSF46785">
    <property type="entry name" value="Winged helix' DNA-binding domain"/>
    <property type="match status" value="1"/>
</dbReference>
<dbReference type="InterPro" id="IPR051446">
    <property type="entry name" value="HTH_trans_reg/aminotransferase"/>
</dbReference>
<dbReference type="InterPro" id="IPR015424">
    <property type="entry name" value="PyrdxlP-dep_Trfase"/>
</dbReference>
<proteinExistence type="inferred from homology"/>
<keyword evidence="5" id="KW-0804">Transcription</keyword>
<evidence type="ECO:0000313" key="7">
    <source>
        <dbReference type="EMBL" id="KKO01999.1"/>
    </source>
</evidence>
<name>A0A0F9YBW3_9ZZZZ</name>
<dbReference type="EMBL" id="LAZR01000032">
    <property type="protein sequence ID" value="KKO01999.1"/>
    <property type="molecule type" value="Genomic_DNA"/>
</dbReference>
<dbReference type="SUPFAM" id="SSF53383">
    <property type="entry name" value="PLP-dependent transferases"/>
    <property type="match status" value="1"/>
</dbReference>
<dbReference type="GO" id="GO:0030170">
    <property type="term" value="F:pyridoxal phosphate binding"/>
    <property type="evidence" value="ECO:0007669"/>
    <property type="project" value="InterPro"/>
</dbReference>
<dbReference type="PROSITE" id="PS50949">
    <property type="entry name" value="HTH_GNTR"/>
    <property type="match status" value="1"/>
</dbReference>
<dbReference type="InterPro" id="IPR036390">
    <property type="entry name" value="WH_DNA-bd_sf"/>
</dbReference>
<dbReference type="InterPro" id="IPR036388">
    <property type="entry name" value="WH-like_DNA-bd_sf"/>
</dbReference>
<evidence type="ECO:0000256" key="3">
    <source>
        <dbReference type="ARBA" id="ARBA00023015"/>
    </source>
</evidence>
<dbReference type="CDD" id="cd07377">
    <property type="entry name" value="WHTH_GntR"/>
    <property type="match status" value="1"/>
</dbReference>
<gene>
    <name evidence="7" type="ORF">LCGC14_0108600</name>
</gene>
<dbReference type="Pfam" id="PF00392">
    <property type="entry name" value="GntR"/>
    <property type="match status" value="1"/>
</dbReference>
<dbReference type="InterPro" id="IPR004839">
    <property type="entry name" value="Aminotransferase_I/II_large"/>
</dbReference>